<dbReference type="PANTHER" id="PTHR43713">
    <property type="entry name" value="GLUTAMATE-1-SEMIALDEHYDE 2,1-AMINOMUTASE"/>
    <property type="match status" value="1"/>
</dbReference>
<comment type="cofactor">
    <cofactor evidence="2">
        <name>pyridoxal 5'-phosphate</name>
        <dbReference type="ChEBI" id="CHEBI:597326"/>
    </cofactor>
</comment>
<dbReference type="CDD" id="cd00610">
    <property type="entry name" value="OAT_like"/>
    <property type="match status" value="1"/>
</dbReference>
<dbReference type="Gene3D" id="3.90.1150.10">
    <property type="entry name" value="Aspartate Aminotransferase, domain 1"/>
    <property type="match status" value="1"/>
</dbReference>
<evidence type="ECO:0000256" key="2">
    <source>
        <dbReference type="ARBA" id="ARBA00001933"/>
    </source>
</evidence>
<keyword evidence="4" id="KW-0413">Isomerase</keyword>
<comment type="pathway">
    <text evidence="5">Porphyrin-containing compound metabolism.</text>
</comment>
<sequence>MSIQVVEENLGRLLHVWERIYVEKTRRSKELFERACKALPGGVTYVLRFFEPYPLYVARAKGSRVWDVDGNEYADFWMGHGTHVLGHAPEFVIEAVNEVARNGTHLGFENPYAVEYAEFLTRILPGVEMLRFAMSGTEANMYALRLARAYTKRSYVVKIEGGWHGGYDALHTHVKLSGEPESAGLLEDYIKYTLAIPFNNLNAAEAILKKYPVAAIVVEPVLGGGGCIPPAEGYLKGLRQLADEYGALLIFDEVITGFRLALGGGQEYFNVKADIAVYGKVIGGGYPGAGAFGGRAEVMELLDQIKYPDPRTRSFHGGTFTGNPINMVAGHTLTNYLAKHRSIYEQANKLWEQTRREIDKTCKEHDEICWTTGAGTMTGIHFTKTRPRNYTDAKNLRWSKTVEKALHLYMRINNVLYMDEKTPHLLPALNQPEEDIDKFIELFKQFLKSLKEPQ</sequence>
<gene>
    <name evidence="7" type="ORF">ENO26_07795</name>
</gene>
<dbReference type="InterPro" id="IPR015424">
    <property type="entry name" value="PyrdxlP-dep_Trfase"/>
</dbReference>
<evidence type="ECO:0000256" key="3">
    <source>
        <dbReference type="ARBA" id="ARBA00022898"/>
    </source>
</evidence>
<dbReference type="InterPro" id="IPR049704">
    <property type="entry name" value="Aminotrans_3_PPA_site"/>
</dbReference>
<dbReference type="InterPro" id="IPR015422">
    <property type="entry name" value="PyrdxlP-dep_Trfase_small"/>
</dbReference>
<evidence type="ECO:0000256" key="5">
    <source>
        <dbReference type="ARBA" id="ARBA00023444"/>
    </source>
</evidence>
<keyword evidence="7" id="KW-0808">Transferase</keyword>
<dbReference type="GO" id="GO:0008483">
    <property type="term" value="F:transaminase activity"/>
    <property type="evidence" value="ECO:0007669"/>
    <property type="project" value="UniProtKB-KW"/>
</dbReference>
<dbReference type="Gene3D" id="3.40.640.10">
    <property type="entry name" value="Type I PLP-dependent aspartate aminotransferase-like (Major domain)"/>
    <property type="match status" value="1"/>
</dbReference>
<dbReference type="GO" id="GO:0042286">
    <property type="term" value="F:glutamate-1-semialdehyde 2,1-aminomutase activity"/>
    <property type="evidence" value="ECO:0007669"/>
    <property type="project" value="UniProtKB-EC"/>
</dbReference>
<dbReference type="GO" id="GO:0030170">
    <property type="term" value="F:pyridoxal phosphate binding"/>
    <property type="evidence" value="ECO:0007669"/>
    <property type="project" value="InterPro"/>
</dbReference>
<evidence type="ECO:0000256" key="1">
    <source>
        <dbReference type="ARBA" id="ARBA00001579"/>
    </source>
</evidence>
<evidence type="ECO:0000256" key="6">
    <source>
        <dbReference type="RuleBase" id="RU003560"/>
    </source>
</evidence>
<evidence type="ECO:0000313" key="7">
    <source>
        <dbReference type="EMBL" id="HEM67445.1"/>
    </source>
</evidence>
<dbReference type="Pfam" id="PF00202">
    <property type="entry name" value="Aminotran_3"/>
    <property type="match status" value="1"/>
</dbReference>
<dbReference type="InterPro" id="IPR005814">
    <property type="entry name" value="Aminotrans_3"/>
</dbReference>
<reference evidence="7" key="1">
    <citation type="journal article" date="2020" name="mSystems">
        <title>Genome- and Community-Level Interaction Insights into Carbon Utilization and Element Cycling Functions of Hydrothermarchaeota in Hydrothermal Sediment.</title>
        <authorList>
            <person name="Zhou Z."/>
            <person name="Liu Y."/>
            <person name="Xu W."/>
            <person name="Pan J."/>
            <person name="Luo Z.H."/>
            <person name="Li M."/>
        </authorList>
    </citation>
    <scope>NUCLEOTIDE SEQUENCE [LARGE SCALE GENOMIC DNA]</scope>
    <source>
        <strain evidence="7">SpSt-125</strain>
    </source>
</reference>
<dbReference type="PANTHER" id="PTHR43713:SF3">
    <property type="entry name" value="GLUTAMATE-1-SEMIALDEHYDE 2,1-AMINOMUTASE 1, CHLOROPLASTIC-RELATED"/>
    <property type="match status" value="1"/>
</dbReference>
<comment type="similarity">
    <text evidence="6">Belongs to the class-III pyridoxal-phosphate-dependent aminotransferase family.</text>
</comment>
<dbReference type="EMBL" id="DSEU01000052">
    <property type="protein sequence ID" value="HEM67445.1"/>
    <property type="molecule type" value="Genomic_DNA"/>
</dbReference>
<dbReference type="SUPFAM" id="SSF53383">
    <property type="entry name" value="PLP-dependent transferases"/>
    <property type="match status" value="1"/>
</dbReference>
<keyword evidence="7" id="KW-0032">Aminotransferase</keyword>
<keyword evidence="3 6" id="KW-0663">Pyridoxal phosphate</keyword>
<accession>A0A7J2U4Y4</accession>
<comment type="catalytic activity">
    <reaction evidence="1">
        <text>(S)-4-amino-5-oxopentanoate = 5-aminolevulinate</text>
        <dbReference type="Rhea" id="RHEA:14265"/>
        <dbReference type="ChEBI" id="CHEBI:57501"/>
        <dbReference type="ChEBI" id="CHEBI:356416"/>
        <dbReference type="EC" id="5.4.3.8"/>
    </reaction>
</comment>
<dbReference type="PROSITE" id="PS00600">
    <property type="entry name" value="AA_TRANSFER_CLASS_3"/>
    <property type="match status" value="1"/>
</dbReference>
<protein>
    <submittedName>
        <fullName evidence="7">Aspartate aminotransferase family protein</fullName>
    </submittedName>
</protein>
<dbReference type="InterPro" id="IPR015421">
    <property type="entry name" value="PyrdxlP-dep_Trfase_major"/>
</dbReference>
<proteinExistence type="inferred from homology"/>
<comment type="caution">
    <text evidence="7">The sequence shown here is derived from an EMBL/GenBank/DDBJ whole genome shotgun (WGS) entry which is preliminary data.</text>
</comment>
<evidence type="ECO:0000256" key="4">
    <source>
        <dbReference type="ARBA" id="ARBA00023235"/>
    </source>
</evidence>
<organism evidence="7">
    <name type="scientific">Ignisphaera aggregans</name>
    <dbReference type="NCBI Taxonomy" id="334771"/>
    <lineage>
        <taxon>Archaea</taxon>
        <taxon>Thermoproteota</taxon>
        <taxon>Thermoprotei</taxon>
        <taxon>Desulfurococcales</taxon>
        <taxon>Desulfurococcaceae</taxon>
        <taxon>Ignisphaera</taxon>
    </lineage>
</organism>
<dbReference type="AlphaFoldDB" id="A0A7J2U4Y4"/>
<name>A0A7J2U4Y4_9CREN</name>